<dbReference type="InterPro" id="IPR026258">
    <property type="entry name" value="SRP68"/>
</dbReference>
<dbReference type="EMBL" id="JAWDEY010000036">
    <property type="protein sequence ID" value="KAK6587628.1"/>
    <property type="molecule type" value="Genomic_DNA"/>
</dbReference>
<evidence type="ECO:0000256" key="6">
    <source>
        <dbReference type="ARBA" id="ARBA00023135"/>
    </source>
</evidence>
<evidence type="ECO:0000256" key="3">
    <source>
        <dbReference type="ARBA" id="ARBA00009352"/>
    </source>
</evidence>
<evidence type="ECO:0000256" key="9">
    <source>
        <dbReference type="ARBA" id="ARBA00029498"/>
    </source>
</evidence>
<dbReference type="GO" id="GO:0005047">
    <property type="term" value="F:signal recognition particle binding"/>
    <property type="evidence" value="ECO:0007669"/>
    <property type="project" value="InterPro"/>
</dbReference>
<sequence>MNETTEDGNSTYNFKVENNETESYNESNLISKCELPILIIKKHLQEQNGMKYRDFAQYRRYCTRKLHRLRSLLNLKCGRNKFQKSYLESAKEYKDPKHFLILILLIERCWSFGNELGSIENTSKTKVNNRNRLHGIRKLKKGCKIVDFLVENAQNQCTSRTIVEIKAYQSYILGNYYLKCSNWECAVSELKKSIDIYQQLKLDVSSLISDRKNIFSVLNIPLLSKPECTKIYDNHISELVPLIRLSLYHCKRLGIVIPNDQIVDQFQGSTFGESNSNKKIVYNNNEYSVPASIFEMPLVELEESYSKIKGLIPLDETIKAPNYPNETIIDYYSETLMCSSLLSSKINDEITNITANTGLSPLSGGSSEDWRVFELYVREFNLLVSIERDMILLLQLMEYFSKPEHQINQIFNEKSDKICTNLNIHKKQISRSPEEGVRVCDLLNFSISEINSSNSLDSNILKLTVLITHTVGNCRSMFLSHFYGRNGKFQEAYLLCDLVRSRSEIKEMDYQKIVRDKNGYVERIIFLIKIINNILSNMVHDSFNIYLCCIVDRESSQPKIEWSERNIHDILNNETLKPHLMPIPVKPIMFDVAFDFIVPPNILNKMRKNGIVNKIFSKASQKLGIFK</sequence>
<protein>
    <recommendedName>
        <fullName evidence="9">Signal recognition particle subunit SRP68</fullName>
    </recommendedName>
</protein>
<evidence type="ECO:0000256" key="8">
    <source>
        <dbReference type="ARBA" id="ARBA00023274"/>
    </source>
</evidence>
<evidence type="ECO:0000313" key="11">
    <source>
        <dbReference type="Proteomes" id="UP001311799"/>
    </source>
</evidence>
<keyword evidence="7" id="KW-0539">Nucleus</keyword>
<keyword evidence="6" id="KW-0733">Signal recognition particle</keyword>
<dbReference type="PANTHER" id="PTHR12860:SF0">
    <property type="entry name" value="SIGNAL RECOGNITION PARTICLE SUBUNIT SRP68"/>
    <property type="match status" value="1"/>
</dbReference>
<organism evidence="10 11">
    <name type="scientific">Cryptosporidium xiaoi</name>
    <dbReference type="NCBI Taxonomy" id="659607"/>
    <lineage>
        <taxon>Eukaryota</taxon>
        <taxon>Sar</taxon>
        <taxon>Alveolata</taxon>
        <taxon>Apicomplexa</taxon>
        <taxon>Conoidasida</taxon>
        <taxon>Coccidia</taxon>
        <taxon>Eucoccidiorida</taxon>
        <taxon>Eimeriorina</taxon>
        <taxon>Cryptosporidiidae</taxon>
        <taxon>Cryptosporidium</taxon>
    </lineage>
</organism>
<keyword evidence="4" id="KW-0963">Cytoplasm</keyword>
<dbReference type="GO" id="GO:0008312">
    <property type="term" value="F:7S RNA binding"/>
    <property type="evidence" value="ECO:0007669"/>
    <property type="project" value="InterPro"/>
</dbReference>
<evidence type="ECO:0000256" key="2">
    <source>
        <dbReference type="ARBA" id="ARBA00004604"/>
    </source>
</evidence>
<reference evidence="10 11" key="1">
    <citation type="submission" date="2023-10" db="EMBL/GenBank/DDBJ databases">
        <title>Comparative genomics analysis reveals potential genetic determinants of host preference in Cryptosporidium xiaoi.</title>
        <authorList>
            <person name="Xiao L."/>
            <person name="Li J."/>
        </authorList>
    </citation>
    <scope>NUCLEOTIDE SEQUENCE [LARGE SCALE GENOMIC DNA]</scope>
    <source>
        <strain evidence="10 11">52996</strain>
    </source>
</reference>
<evidence type="ECO:0000256" key="1">
    <source>
        <dbReference type="ARBA" id="ARBA00004496"/>
    </source>
</evidence>
<dbReference type="GO" id="GO:0006614">
    <property type="term" value="P:SRP-dependent cotranslational protein targeting to membrane"/>
    <property type="evidence" value="ECO:0007669"/>
    <property type="project" value="InterPro"/>
</dbReference>
<gene>
    <name evidence="10" type="ORF">RS030_81370</name>
</gene>
<evidence type="ECO:0000256" key="4">
    <source>
        <dbReference type="ARBA" id="ARBA00022490"/>
    </source>
</evidence>
<dbReference type="PANTHER" id="PTHR12860">
    <property type="entry name" value="SIGNAL RECOGNITION PARTICLE 68 KDA PROTEIN"/>
    <property type="match status" value="1"/>
</dbReference>
<keyword evidence="5" id="KW-0694">RNA-binding</keyword>
<dbReference type="CDD" id="cd15481">
    <property type="entry name" value="SRP68-RBD"/>
    <property type="match status" value="1"/>
</dbReference>
<accession>A0AAV9XSB4</accession>
<dbReference type="Pfam" id="PF16969">
    <property type="entry name" value="SRP68"/>
    <property type="match status" value="1"/>
</dbReference>
<comment type="similarity">
    <text evidence="3">Belongs to the SRP68 family.</text>
</comment>
<dbReference type="GO" id="GO:0005730">
    <property type="term" value="C:nucleolus"/>
    <property type="evidence" value="ECO:0007669"/>
    <property type="project" value="UniProtKB-SubCell"/>
</dbReference>
<evidence type="ECO:0000256" key="5">
    <source>
        <dbReference type="ARBA" id="ARBA00022884"/>
    </source>
</evidence>
<comment type="caution">
    <text evidence="10">The sequence shown here is derived from an EMBL/GenBank/DDBJ whole genome shotgun (WGS) entry which is preliminary data.</text>
</comment>
<keyword evidence="8" id="KW-0687">Ribonucleoprotein</keyword>
<comment type="subcellular location">
    <subcellularLocation>
        <location evidence="1">Cytoplasm</location>
    </subcellularLocation>
    <subcellularLocation>
        <location evidence="2">Nucleus</location>
        <location evidence="2">Nucleolus</location>
    </subcellularLocation>
</comment>
<proteinExistence type="inferred from homology"/>
<keyword evidence="11" id="KW-1185">Reference proteome</keyword>
<dbReference type="InterPro" id="IPR034652">
    <property type="entry name" value="SRP68-RBD"/>
</dbReference>
<dbReference type="Proteomes" id="UP001311799">
    <property type="component" value="Unassembled WGS sequence"/>
</dbReference>
<dbReference type="Gene3D" id="1.10.3450.40">
    <property type="entry name" value="Signal recognition particle, SRP68 subunit, RNA-binding domain"/>
    <property type="match status" value="1"/>
</dbReference>
<dbReference type="AlphaFoldDB" id="A0AAV9XSB4"/>
<dbReference type="GO" id="GO:0005786">
    <property type="term" value="C:signal recognition particle, endoplasmic reticulum targeting"/>
    <property type="evidence" value="ECO:0007669"/>
    <property type="project" value="UniProtKB-KW"/>
</dbReference>
<dbReference type="GO" id="GO:0030942">
    <property type="term" value="F:endoplasmic reticulum signal peptide binding"/>
    <property type="evidence" value="ECO:0007669"/>
    <property type="project" value="InterPro"/>
</dbReference>
<name>A0AAV9XSB4_9CRYT</name>
<evidence type="ECO:0000313" key="10">
    <source>
        <dbReference type="EMBL" id="KAK6587628.1"/>
    </source>
</evidence>
<dbReference type="InterPro" id="IPR038253">
    <property type="entry name" value="SRP68_N_sf"/>
</dbReference>
<evidence type="ECO:0000256" key="7">
    <source>
        <dbReference type="ARBA" id="ARBA00023242"/>
    </source>
</evidence>